<sequence>MTPATTHPLAAAWLRDLELLLHGVDPGERAEVLAGVHEHLDASLRRDASEDDVRRVLTELGSPQSVADEAYAGRPATVVVPSPRRPASPWTAVLATAGNAFALLLLLPLVTFGISAASSLLFAFPVFVLPWLVVCVLTAMSARWNPREKAISALVIPTTVVAVTLVIGIMMALIGPHPVNLVPTLAVLGAALCVLVRLGRSALR</sequence>
<gene>
    <name evidence="2" type="ORF">KLO01_04880</name>
</gene>
<keyword evidence="1" id="KW-0812">Transmembrane</keyword>
<dbReference type="EMBL" id="BKBA01000003">
    <property type="protein sequence ID" value="GEQ12441.1"/>
    <property type="molecule type" value="Genomic_DNA"/>
</dbReference>
<comment type="caution">
    <text evidence="2">The sequence shown here is derived from an EMBL/GenBank/DDBJ whole genome shotgun (WGS) entry which is preliminary data.</text>
</comment>
<accession>A0A512SWW9</accession>
<proteinExistence type="predicted"/>
<organism evidence="2 3">
    <name type="scientific">Knoellia locipacati</name>
    <dbReference type="NCBI Taxonomy" id="882824"/>
    <lineage>
        <taxon>Bacteria</taxon>
        <taxon>Bacillati</taxon>
        <taxon>Actinomycetota</taxon>
        <taxon>Actinomycetes</taxon>
        <taxon>Micrococcales</taxon>
        <taxon>Intrasporangiaceae</taxon>
        <taxon>Knoellia</taxon>
    </lineage>
</organism>
<evidence type="ECO:0000313" key="3">
    <source>
        <dbReference type="Proteomes" id="UP000321793"/>
    </source>
</evidence>
<keyword evidence="1" id="KW-1133">Transmembrane helix</keyword>
<feature type="transmembrane region" description="Helical" evidence="1">
    <location>
        <begin position="92"/>
        <end position="114"/>
    </location>
</feature>
<feature type="transmembrane region" description="Helical" evidence="1">
    <location>
        <begin position="181"/>
        <end position="199"/>
    </location>
</feature>
<protein>
    <recommendedName>
        <fullName evidence="4">DUF1700 domain-containing protein</fullName>
    </recommendedName>
</protein>
<evidence type="ECO:0000313" key="2">
    <source>
        <dbReference type="EMBL" id="GEQ12441.1"/>
    </source>
</evidence>
<dbReference type="OrthoDB" id="5192580at2"/>
<dbReference type="Pfam" id="PF22564">
    <property type="entry name" value="HAAS"/>
    <property type="match status" value="1"/>
</dbReference>
<evidence type="ECO:0008006" key="4">
    <source>
        <dbReference type="Google" id="ProtNLM"/>
    </source>
</evidence>
<reference evidence="2 3" key="1">
    <citation type="submission" date="2019-07" db="EMBL/GenBank/DDBJ databases">
        <title>Whole genome shotgun sequence of Knoellia locipacati NBRC 109775.</title>
        <authorList>
            <person name="Hosoyama A."/>
            <person name="Uohara A."/>
            <person name="Ohji S."/>
            <person name="Ichikawa N."/>
        </authorList>
    </citation>
    <scope>NUCLEOTIDE SEQUENCE [LARGE SCALE GENOMIC DNA]</scope>
    <source>
        <strain evidence="2 3">NBRC 109775</strain>
    </source>
</reference>
<feature type="transmembrane region" description="Helical" evidence="1">
    <location>
        <begin position="151"/>
        <end position="175"/>
    </location>
</feature>
<dbReference type="Proteomes" id="UP000321793">
    <property type="component" value="Unassembled WGS sequence"/>
</dbReference>
<evidence type="ECO:0000256" key="1">
    <source>
        <dbReference type="SAM" id="Phobius"/>
    </source>
</evidence>
<keyword evidence="3" id="KW-1185">Reference proteome</keyword>
<name>A0A512SWW9_9MICO</name>
<dbReference type="AlphaFoldDB" id="A0A512SWW9"/>
<keyword evidence="1" id="KW-0472">Membrane</keyword>
<dbReference type="RefSeq" id="WP_147061960.1">
    <property type="nucleotide sequence ID" value="NZ_BAABDN010000001.1"/>
</dbReference>
<feature type="transmembrane region" description="Helical" evidence="1">
    <location>
        <begin position="120"/>
        <end position="139"/>
    </location>
</feature>